<dbReference type="OrthoDB" id="9809206at2"/>
<feature type="transmembrane region" description="Helical" evidence="8">
    <location>
        <begin position="352"/>
        <end position="372"/>
    </location>
</feature>
<dbReference type="InterPro" id="IPR023408">
    <property type="entry name" value="MscS_beta-dom_sf"/>
</dbReference>
<evidence type="ECO:0000256" key="4">
    <source>
        <dbReference type="ARBA" id="ARBA00022692"/>
    </source>
</evidence>
<dbReference type="Proteomes" id="UP000249375">
    <property type="component" value="Chromosome"/>
</dbReference>
<evidence type="ECO:0000256" key="7">
    <source>
        <dbReference type="SAM" id="MobiDB-lite"/>
    </source>
</evidence>
<feature type="transmembrane region" description="Helical" evidence="8">
    <location>
        <begin position="436"/>
        <end position="459"/>
    </location>
</feature>
<dbReference type="KEGG" id="alq:C7Y71_008290"/>
<dbReference type="GO" id="GO:0008381">
    <property type="term" value="F:mechanosensitive monoatomic ion channel activity"/>
    <property type="evidence" value="ECO:0007669"/>
    <property type="project" value="InterPro"/>
</dbReference>
<dbReference type="SUPFAM" id="SSF82689">
    <property type="entry name" value="Mechanosensitive channel protein MscS (YggB), C-terminal domain"/>
    <property type="match status" value="1"/>
</dbReference>
<dbReference type="Gene3D" id="1.10.287.1260">
    <property type="match status" value="1"/>
</dbReference>
<keyword evidence="5 8" id="KW-1133">Transmembrane helix</keyword>
<evidence type="ECO:0000256" key="5">
    <source>
        <dbReference type="ARBA" id="ARBA00022989"/>
    </source>
</evidence>
<keyword evidence="6 8" id="KW-0472">Membrane</keyword>
<reference evidence="12 13" key="1">
    <citation type="submission" date="2018-11" db="EMBL/GenBank/DDBJ databases">
        <authorList>
            <person name="Na S.W."/>
            <person name="Baik M."/>
        </authorList>
    </citation>
    <scope>NUCLEOTIDE SEQUENCE [LARGE SCALE GENOMIC DNA]</scope>
    <source>
        <strain evidence="12 13">E39</strain>
    </source>
</reference>
<evidence type="ECO:0000256" key="3">
    <source>
        <dbReference type="ARBA" id="ARBA00022475"/>
    </source>
</evidence>
<dbReference type="InterPro" id="IPR045275">
    <property type="entry name" value="MscS_archaea/bacteria_type"/>
</dbReference>
<dbReference type="InterPro" id="IPR011066">
    <property type="entry name" value="MscS_channel_C_sf"/>
</dbReference>
<dbReference type="PANTHER" id="PTHR30221">
    <property type="entry name" value="SMALL-CONDUCTANCE MECHANOSENSITIVE CHANNEL"/>
    <property type="match status" value="1"/>
</dbReference>
<feature type="domain" description="Mechanosensitive ion channel MscS C-terminal" evidence="11">
    <location>
        <begin position="742"/>
        <end position="829"/>
    </location>
</feature>
<comment type="subcellular location">
    <subcellularLocation>
        <location evidence="1">Cell membrane</location>
        <topology evidence="1">Multi-pass membrane protein</topology>
    </subcellularLocation>
</comment>
<keyword evidence="4 8" id="KW-0812">Transmembrane</keyword>
<feature type="region of interest" description="Disordered" evidence="7">
    <location>
        <begin position="141"/>
        <end position="164"/>
    </location>
</feature>
<feature type="transmembrane region" description="Helical" evidence="8">
    <location>
        <begin position="569"/>
        <end position="590"/>
    </location>
</feature>
<sequence length="844" mass="98133">MKRLLITLFAICIVLPSTAVLKERDLSTTLKVLRVELRKAWDDQQVLMKRIQTNREAQHKEMVSLMERSAQVSLMLYSQKPDYTFDLTFACGEATSLYREFTRKRRPYDRIMQRLNIEVERYDNLIKMLQLLPPSLVQATNQKPAANDSLRQGPPELAKEQKRTPIQLDAESQKNRQECLDYATKLRENISKMKEETSRDDEHYKRITEQLKKLHDYAQKRYHEIQQNIFINGESSYFTTIANMPRHVKRAHQDATDKYDDKDYRGTHTEWRGPIVFGFVFFIVFYLVLSVLLANLVVRFLFRKVKRLKTENLQLRKASIIIAASVFFFILSIMIARTFMYHDFLKLATELLVEYAWLLLFVSLSLLIRLSGDQIKSGFSIYMPILIMGLVVIVFRIVFIPNYIVTLIFPPLLVIFTLWQWWAITRHNDNIPKSDIFYTWISLAVMGVSCVMSWMGYVLLSVQVLIWWLFQLTAIQAVTCFFDLLGMYRDKYLKKRLRKFRAKHKALTVALNSKIITVTWLFDFIRMVIVPVVGVYSVLYCIFLSSDVFDLSDTCFVIFFYEFLNIPDVISLSLFKIVVVVAAFFLFRYINYLCKSLIKHYKTSVAIKQNGGKLIRRNQINLMLINNVTSIIVWGIYIIAAIILLKIPKSGISIVTAGLATGIGFAMKDTINNFFYGVSLMAGRIRVGDYIECDGIQGKVESITYQSTQITTLDGAVMAILNSSLFSKNFKNLTRNHSYELVKIPIGVAYGTNIDEVRKMLVDELTPLNYKDKFGRWVVDQEKGFSVLFKDFGESSVDLYVAFWIIVSEKVQFMYKVRETIYKTLNANKVVIPFPQRDLHIMKE</sequence>
<dbReference type="InterPro" id="IPR010920">
    <property type="entry name" value="LSM_dom_sf"/>
</dbReference>
<accession>A0A5P8E7V0</accession>
<feature type="transmembrane region" description="Helical" evidence="8">
    <location>
        <begin position="524"/>
        <end position="549"/>
    </location>
</feature>
<name>A0A5P8E7V0_9BACT</name>
<dbReference type="RefSeq" id="WP_111899253.1">
    <property type="nucleotide sequence ID" value="NZ_CP033459.1"/>
</dbReference>
<evidence type="ECO:0000256" key="6">
    <source>
        <dbReference type="ARBA" id="ARBA00023136"/>
    </source>
</evidence>
<feature type="transmembrane region" description="Helical" evidence="8">
    <location>
        <begin position="404"/>
        <end position="424"/>
    </location>
</feature>
<keyword evidence="9" id="KW-0732">Signal</keyword>
<evidence type="ECO:0000256" key="1">
    <source>
        <dbReference type="ARBA" id="ARBA00004651"/>
    </source>
</evidence>
<feature type="transmembrane region" description="Helical" evidence="8">
    <location>
        <begin position="275"/>
        <end position="298"/>
    </location>
</feature>
<evidence type="ECO:0000313" key="12">
    <source>
        <dbReference type="EMBL" id="QFQ13018.1"/>
    </source>
</evidence>
<dbReference type="InterPro" id="IPR006685">
    <property type="entry name" value="MscS_channel_2nd"/>
</dbReference>
<proteinExistence type="inferred from homology"/>
<feature type="signal peptide" evidence="9">
    <location>
        <begin position="1"/>
        <end position="19"/>
    </location>
</feature>
<evidence type="ECO:0000256" key="2">
    <source>
        <dbReference type="ARBA" id="ARBA00008017"/>
    </source>
</evidence>
<evidence type="ECO:0000259" key="10">
    <source>
        <dbReference type="Pfam" id="PF00924"/>
    </source>
</evidence>
<evidence type="ECO:0000256" key="9">
    <source>
        <dbReference type="SAM" id="SignalP"/>
    </source>
</evidence>
<dbReference type="InterPro" id="IPR049278">
    <property type="entry name" value="MS_channel_C"/>
</dbReference>
<dbReference type="Gene3D" id="3.30.70.100">
    <property type="match status" value="1"/>
</dbReference>
<feature type="transmembrane region" description="Helical" evidence="8">
    <location>
        <begin position="465"/>
        <end position="488"/>
    </location>
</feature>
<dbReference type="EMBL" id="CP033459">
    <property type="protein sequence ID" value="QFQ13018.1"/>
    <property type="molecule type" value="Genomic_DNA"/>
</dbReference>
<dbReference type="Pfam" id="PF21082">
    <property type="entry name" value="MS_channel_3rd"/>
    <property type="match status" value="1"/>
</dbReference>
<evidence type="ECO:0000256" key="8">
    <source>
        <dbReference type="SAM" id="Phobius"/>
    </source>
</evidence>
<dbReference type="SUPFAM" id="SSF50182">
    <property type="entry name" value="Sm-like ribonucleoproteins"/>
    <property type="match status" value="1"/>
</dbReference>
<keyword evidence="3" id="KW-1003">Cell membrane</keyword>
<evidence type="ECO:0000259" key="11">
    <source>
        <dbReference type="Pfam" id="PF21082"/>
    </source>
</evidence>
<evidence type="ECO:0000313" key="13">
    <source>
        <dbReference type="Proteomes" id="UP000249375"/>
    </source>
</evidence>
<feature type="transmembrane region" description="Helical" evidence="8">
    <location>
        <begin position="651"/>
        <end position="667"/>
    </location>
</feature>
<protein>
    <submittedName>
        <fullName evidence="12">Mechanosensitive ion channel family protein</fullName>
    </submittedName>
</protein>
<dbReference type="Pfam" id="PF00924">
    <property type="entry name" value="MS_channel_2nd"/>
    <property type="match status" value="1"/>
</dbReference>
<organism evidence="12 13">
    <name type="scientific">Pseudoprevotella muciniphila</name>
    <dbReference type="NCBI Taxonomy" id="2133944"/>
    <lineage>
        <taxon>Bacteria</taxon>
        <taxon>Pseudomonadati</taxon>
        <taxon>Bacteroidota</taxon>
        <taxon>Bacteroidia</taxon>
        <taxon>Bacteroidales</taxon>
        <taxon>Prevotellaceae</taxon>
        <taxon>Pseudoprevotella</taxon>
    </lineage>
</organism>
<dbReference type="PANTHER" id="PTHR30221:SF1">
    <property type="entry name" value="SMALL-CONDUCTANCE MECHANOSENSITIVE CHANNEL"/>
    <property type="match status" value="1"/>
</dbReference>
<dbReference type="AlphaFoldDB" id="A0A5P8E7V0"/>
<comment type="similarity">
    <text evidence="2">Belongs to the MscS (TC 1.A.23) family.</text>
</comment>
<feature type="domain" description="Mechanosensitive ion channel MscS" evidence="10">
    <location>
        <begin position="669"/>
        <end position="735"/>
    </location>
</feature>
<dbReference type="GO" id="GO:0005886">
    <property type="term" value="C:plasma membrane"/>
    <property type="evidence" value="ECO:0007669"/>
    <property type="project" value="UniProtKB-SubCell"/>
</dbReference>
<feature type="transmembrane region" description="Helical" evidence="8">
    <location>
        <begin position="318"/>
        <end position="340"/>
    </location>
</feature>
<dbReference type="Gene3D" id="2.30.30.60">
    <property type="match status" value="1"/>
</dbReference>
<gene>
    <name evidence="12" type="ORF">C7Y71_008290</name>
</gene>
<feature type="transmembrane region" description="Helical" evidence="8">
    <location>
        <begin position="624"/>
        <end position="645"/>
    </location>
</feature>
<feature type="chain" id="PRO_5024461786" evidence="9">
    <location>
        <begin position="20"/>
        <end position="844"/>
    </location>
</feature>
<feature type="transmembrane region" description="Helical" evidence="8">
    <location>
        <begin position="379"/>
        <end position="398"/>
    </location>
</feature>
<keyword evidence="13" id="KW-1185">Reference proteome</keyword>